<dbReference type="EMBL" id="CP157743">
    <property type="protein sequence ID" value="XBS18862.1"/>
    <property type="molecule type" value="Genomic_DNA"/>
</dbReference>
<organism evidence="1 2">
    <name type="scientific">Methylomarinum roseum</name>
    <dbReference type="NCBI Taxonomy" id="3067653"/>
    <lineage>
        <taxon>Bacteria</taxon>
        <taxon>Pseudomonadati</taxon>
        <taxon>Pseudomonadota</taxon>
        <taxon>Gammaproteobacteria</taxon>
        <taxon>Methylococcales</taxon>
        <taxon>Methylococcaceae</taxon>
        <taxon>Methylomarinum</taxon>
    </lineage>
</organism>
<dbReference type="RefSeq" id="WP_305908417.1">
    <property type="nucleotide sequence ID" value="NZ_CP157743.1"/>
</dbReference>
<accession>A0AAU7NPH2</accession>
<evidence type="ECO:0000313" key="2">
    <source>
        <dbReference type="Proteomes" id="UP001225378"/>
    </source>
</evidence>
<dbReference type="Proteomes" id="UP001225378">
    <property type="component" value="Chromosome"/>
</dbReference>
<reference evidence="1 2" key="1">
    <citation type="journal article" date="2024" name="Microbiology">
        <title>Methylomarinum rosea sp. nov., a novel halophilic methanotrophic bacterium from the hypersaline Lake Elton.</title>
        <authorList>
            <person name="Suleimanov R.Z."/>
            <person name="Oshkin I.Y."/>
            <person name="Danilova O.V."/>
            <person name="Suzina N.E."/>
            <person name="Dedysh S.N."/>
        </authorList>
    </citation>
    <scope>NUCLEOTIDE SEQUENCE [LARGE SCALE GENOMIC DNA]</scope>
    <source>
        <strain evidence="1 2">Ch1-1</strain>
    </source>
</reference>
<protein>
    <submittedName>
        <fullName evidence="1">Uncharacterized protein</fullName>
    </submittedName>
</protein>
<sequence>MTRIASNAKNFLCATFIDQSLYFDELNDKADFPEIFPCSLISCALLEKALKNHHDFEKKPMVYTTHQLSIDRMLLSQLKSNDALHILARELSDQPDSYECYGLIHDNQVLYRGIISLTSLQNILP</sequence>
<dbReference type="AlphaFoldDB" id="A0AAU7NPH2"/>
<name>A0AAU7NPH2_9GAMM</name>
<evidence type="ECO:0000313" key="1">
    <source>
        <dbReference type="EMBL" id="XBS18862.1"/>
    </source>
</evidence>
<keyword evidence="2" id="KW-1185">Reference proteome</keyword>
<proteinExistence type="predicted"/>
<dbReference type="KEGG" id="mech:Q9L42_010790"/>
<gene>
    <name evidence="1" type="ORF">Q9L42_010790</name>
</gene>